<dbReference type="Proteomes" id="UP000230222">
    <property type="component" value="Unassembled WGS sequence"/>
</dbReference>
<organism evidence="4 5">
    <name type="scientific">Candidatus Roizmanbacteria bacterium CG10_big_fil_rev_8_21_14_0_10_39_12</name>
    <dbReference type="NCBI Taxonomy" id="1974852"/>
    <lineage>
        <taxon>Bacteria</taxon>
        <taxon>Candidatus Roizmaniibacteriota</taxon>
    </lineage>
</organism>
<dbReference type="InterPro" id="IPR051338">
    <property type="entry name" value="NodU/CmcH_Carbamoyltrnsfr"/>
</dbReference>
<evidence type="ECO:0008006" key="6">
    <source>
        <dbReference type="Google" id="ProtNLM"/>
    </source>
</evidence>
<evidence type="ECO:0000256" key="1">
    <source>
        <dbReference type="ARBA" id="ARBA00006129"/>
    </source>
</evidence>
<dbReference type="Pfam" id="PF16861">
    <property type="entry name" value="Carbam_trans_C"/>
    <property type="match status" value="1"/>
</dbReference>
<evidence type="ECO:0000259" key="3">
    <source>
        <dbReference type="Pfam" id="PF16861"/>
    </source>
</evidence>
<reference evidence="5" key="1">
    <citation type="submission" date="2017-09" db="EMBL/GenBank/DDBJ databases">
        <title>Depth-based differentiation of microbial function through sediment-hosted aquifers and enrichment of novel symbionts in the deep terrestrial subsurface.</title>
        <authorList>
            <person name="Probst A.J."/>
            <person name="Ladd B."/>
            <person name="Jarett J.K."/>
            <person name="Geller-Mcgrath D.E."/>
            <person name="Sieber C.M.K."/>
            <person name="Emerson J.B."/>
            <person name="Anantharaman K."/>
            <person name="Thomas B.C."/>
            <person name="Malmstrom R."/>
            <person name="Stieglmeier M."/>
            <person name="Klingl A."/>
            <person name="Woyke T."/>
            <person name="Ryan C.M."/>
            <person name="Banfield J.F."/>
        </authorList>
    </citation>
    <scope>NUCLEOTIDE SEQUENCE [LARGE SCALE GENOMIC DNA]</scope>
</reference>
<dbReference type="Gene3D" id="3.30.420.40">
    <property type="match status" value="2"/>
</dbReference>
<dbReference type="SUPFAM" id="SSF53067">
    <property type="entry name" value="Actin-like ATPase domain"/>
    <property type="match status" value="1"/>
</dbReference>
<comment type="caution">
    <text evidence="4">The sequence shown here is derived from an EMBL/GenBank/DDBJ whole genome shotgun (WGS) entry which is preliminary data.</text>
</comment>
<feature type="domain" description="Carbamoyltransferase" evidence="2">
    <location>
        <begin position="3"/>
        <end position="348"/>
    </location>
</feature>
<comment type="similarity">
    <text evidence="1">Belongs to the NodU/CmcH family.</text>
</comment>
<dbReference type="AlphaFoldDB" id="A0A2M8KQA3"/>
<evidence type="ECO:0000259" key="2">
    <source>
        <dbReference type="Pfam" id="PF02543"/>
    </source>
</evidence>
<name>A0A2M8KQA3_9BACT</name>
<dbReference type="PANTHER" id="PTHR34847:SF1">
    <property type="entry name" value="NODULATION PROTEIN U"/>
    <property type="match status" value="1"/>
</dbReference>
<evidence type="ECO:0000313" key="4">
    <source>
        <dbReference type="EMBL" id="PJE62107.1"/>
    </source>
</evidence>
<dbReference type="CDD" id="cd24100">
    <property type="entry name" value="ASKHA_NBD_MJ1051-like_N"/>
    <property type="match status" value="1"/>
</dbReference>
<dbReference type="Pfam" id="PF02543">
    <property type="entry name" value="Carbam_trans_N"/>
    <property type="match status" value="1"/>
</dbReference>
<dbReference type="GO" id="GO:0003824">
    <property type="term" value="F:catalytic activity"/>
    <property type="evidence" value="ECO:0007669"/>
    <property type="project" value="InterPro"/>
</dbReference>
<feature type="domain" description="Carbamoyltransferase C-terminal" evidence="3">
    <location>
        <begin position="411"/>
        <end position="583"/>
    </location>
</feature>
<dbReference type="InterPro" id="IPR043129">
    <property type="entry name" value="ATPase_NBD"/>
</dbReference>
<dbReference type="InterPro" id="IPR031730">
    <property type="entry name" value="Carbam_trans_C"/>
</dbReference>
<dbReference type="InterPro" id="IPR038152">
    <property type="entry name" value="Carbam_trans_C_sf"/>
</dbReference>
<gene>
    <name evidence="4" type="ORF">COU87_01095</name>
</gene>
<evidence type="ECO:0000313" key="5">
    <source>
        <dbReference type="Proteomes" id="UP000230222"/>
    </source>
</evidence>
<accession>A0A2M8KQA3</accession>
<dbReference type="EMBL" id="PFEC01000017">
    <property type="protein sequence ID" value="PJE62107.1"/>
    <property type="molecule type" value="Genomic_DNA"/>
</dbReference>
<proteinExistence type="inferred from homology"/>
<sequence>MYILGIHIGHDSTAVLFKDGVFLEAMSEERLSRQKKHAGFPHLTVAYLKEKYQVNTFTEVALVGVELDDTIMITKEDNEAIRKNGISVSNHFLRAVGVKFPLLGSLFNLRDWVLVKVLSFGIKAKVDKFLRTQFPEATITRVEHHLAHAWSVIPFLPDLNKKYLVLTMDGAGDDLSGSVNILDQGQISRKHVTSIHSSVGLLYCAIVDILGMSRNEHEFKVMGLAPYAKVSAGEKVYEKLKKLVWFDHQDLSFKSAINLDRATPYLLAHNFFWHRFDSLAYGIQKLTEESIKEMTLVAINKYQISDVAVAGGVFMNVKANQYVREMSAVKSFSVTPSCGDESLAFGAVMSRYNTLMNGDLSKVKQIDNLYLGSEYSDVEIKKEIDKYDFPNPVKVEYFAPDAAVTIEHKAAEILANNGVVGRFKGRAEWGARALGNRSILANPKSLDNVKLINEMIKGRDFWMPFATSMLYERRNDYLVNAENYLAPYMAITFNTKPLAHTELIAALHPYDLTSRPQMVEKKTNPEYHNLISHFESLTGVGGILNTSFNLHGEPNVENPYDALRTFSLSGLNYLAIGNYLVYKT</sequence>
<protein>
    <recommendedName>
        <fullName evidence="6">Carbamoyl transferase</fullName>
    </recommendedName>
</protein>
<dbReference type="InterPro" id="IPR003696">
    <property type="entry name" value="Carbtransf_dom"/>
</dbReference>
<dbReference type="Gene3D" id="3.90.870.20">
    <property type="entry name" value="Carbamoyltransferase, C-terminal domain"/>
    <property type="match status" value="1"/>
</dbReference>
<dbReference type="PANTHER" id="PTHR34847">
    <property type="entry name" value="NODULATION PROTEIN U"/>
    <property type="match status" value="1"/>
</dbReference>